<sequence>MTLNPTPLNQEQLLKDLDTLGYSNRMKQMALLARVHRDDEGYSALLISLLESGTAYEAHLALTGAQVAKDAQAVMFAMQHTKAGVRGRAARLLPELITDPEYAIESEITTMSHHCRRHLLQSIVNIGRENWAERLLPVVLTRWGAHEAAVLLSVCSEETVRKRLSDLGYAVHNWRKLTRRFPDLVAEYLENELQKATQREKGYVWWKLSSAVEKLSVTRPAIVIDCALKYGPKDEIHPVLRRQLGILIQANPEGVFEMVTREEARGYLLNHGVPAGILNKRKWFTAAQWTTLVTLLADQPLHVAKVLDTLAPASRQAMFDAAYPEAERRTRLFPTLLLDVLPHQLRDKEAARMLELREIRDDQYQTLEITTRRMIGHARAELEGSVQVSNADERALAYRRLIQSTILSRRGMDDTLHFLIRVKNDQDPVRFAVISELSNSPAHMFKEEHIEDLTVLIDSVVEARDTSYGTKNVTERLAFDLLREHALEPESRLFKFALRTFERMVMRDGQLVLFAKDWDSIPSHALQILFDEIYAFAMEANKRENDDVVLRMANAFGKAVERLPKLQHLLEQLVKTQKSPAQAVRHWLAPHKTRDERVRELLDRDPSFIAFYEVFNHLHLKRQEWLDPFISGKVIKGKHLSGKTIYLVPAYNGFYRWLPRQQKVLATLLERVALDAKRSFRERASAMRNLASMPDYASDQLEVLLQDKEVHVVEAALHALSLWEEPEKALPILLDNLEGDRARVAMYSIPRCARRVSPLLLTSILSELLDREKLKVTVRKEAIRLLGAYKTSESMSLLVREYEKPNTHKDVIIAIGHAARQCLDDERSWAMMSTMASSPQRDIARSLLNQQPGDLPVEARPRYLQWITEIAGHTDSTVAKEAFRAMTQWVNGNEDVIAACASRVLGDLQDSTRWEAALNTLIATCRDGQTNEQVIAVCRQLAETETTAGWNAGAERDLPHRQRLLALIDKLASLPRPARRILIPLYKGLIECLQSQDTMKPSVIKLQLAMTDWSDTDGAVASLNAVIPMVDGQPYLLDFAYHQIARAVNGSAGYWKPEGLLELVDRLNAQSQIASSYIGLSLLKIAGKALLWNEASADRLRAYRTHEHEMIRMVALDLWTVLE</sequence>
<evidence type="ECO:0000313" key="1">
    <source>
        <dbReference type="EMBL" id="MDR6725978.1"/>
    </source>
</evidence>
<protein>
    <recommendedName>
        <fullName evidence="3">HEAT repeat domain-containing protein</fullName>
    </recommendedName>
</protein>
<accession>A0AAP5H438</accession>
<dbReference type="Proteomes" id="UP001254832">
    <property type="component" value="Unassembled WGS sequence"/>
</dbReference>
<reference evidence="1" key="1">
    <citation type="submission" date="2023-07" db="EMBL/GenBank/DDBJ databases">
        <title>Sorghum-associated microbial communities from plants grown in Nebraska, USA.</title>
        <authorList>
            <person name="Schachtman D."/>
        </authorList>
    </citation>
    <scope>NUCLEOTIDE SEQUENCE</scope>
    <source>
        <strain evidence="1">BE80</strain>
    </source>
</reference>
<organism evidence="1 2">
    <name type="scientific">Paenibacillus amylolyticus</name>
    <dbReference type="NCBI Taxonomy" id="1451"/>
    <lineage>
        <taxon>Bacteria</taxon>
        <taxon>Bacillati</taxon>
        <taxon>Bacillota</taxon>
        <taxon>Bacilli</taxon>
        <taxon>Bacillales</taxon>
        <taxon>Paenibacillaceae</taxon>
        <taxon>Paenibacillus</taxon>
    </lineage>
</organism>
<dbReference type="RefSeq" id="WP_310143668.1">
    <property type="nucleotide sequence ID" value="NZ_JAVDTR010000014.1"/>
</dbReference>
<dbReference type="EMBL" id="JAVDTR010000014">
    <property type="protein sequence ID" value="MDR6725978.1"/>
    <property type="molecule type" value="Genomic_DNA"/>
</dbReference>
<dbReference type="InterPro" id="IPR011989">
    <property type="entry name" value="ARM-like"/>
</dbReference>
<comment type="caution">
    <text evidence="1">The sequence shown here is derived from an EMBL/GenBank/DDBJ whole genome shotgun (WGS) entry which is preliminary data.</text>
</comment>
<proteinExistence type="predicted"/>
<name>A0AAP5H438_PAEAM</name>
<gene>
    <name evidence="1" type="ORF">J2W91_004483</name>
</gene>
<dbReference type="Gene3D" id="1.25.10.10">
    <property type="entry name" value="Leucine-rich Repeat Variant"/>
    <property type="match status" value="1"/>
</dbReference>
<evidence type="ECO:0000313" key="2">
    <source>
        <dbReference type="Proteomes" id="UP001254832"/>
    </source>
</evidence>
<dbReference type="InterPro" id="IPR016024">
    <property type="entry name" value="ARM-type_fold"/>
</dbReference>
<dbReference type="AlphaFoldDB" id="A0AAP5H438"/>
<dbReference type="SUPFAM" id="SSF48371">
    <property type="entry name" value="ARM repeat"/>
    <property type="match status" value="1"/>
</dbReference>
<evidence type="ECO:0008006" key="3">
    <source>
        <dbReference type="Google" id="ProtNLM"/>
    </source>
</evidence>